<proteinExistence type="predicted"/>
<keyword evidence="1" id="KW-0479">Metal-binding</keyword>
<name>A0A8S3T1K5_MYTED</name>
<keyword evidence="1" id="KW-0863">Zinc-finger</keyword>
<organism evidence="3 4">
    <name type="scientific">Mytilus edulis</name>
    <name type="common">Blue mussel</name>
    <dbReference type="NCBI Taxonomy" id="6550"/>
    <lineage>
        <taxon>Eukaryota</taxon>
        <taxon>Metazoa</taxon>
        <taxon>Spiralia</taxon>
        <taxon>Lophotrochozoa</taxon>
        <taxon>Mollusca</taxon>
        <taxon>Bivalvia</taxon>
        <taxon>Autobranchia</taxon>
        <taxon>Pteriomorphia</taxon>
        <taxon>Mytilida</taxon>
        <taxon>Mytiloidea</taxon>
        <taxon>Mytilidae</taxon>
        <taxon>Mytilinae</taxon>
        <taxon>Mytilus</taxon>
    </lineage>
</organism>
<comment type="caution">
    <text evidence="3">The sequence shown here is derived from an EMBL/GenBank/DDBJ whole genome shotgun (WGS) entry which is preliminary data.</text>
</comment>
<dbReference type="InterPro" id="IPR047153">
    <property type="entry name" value="TRIM45/56/19-like"/>
</dbReference>
<gene>
    <name evidence="3" type="ORF">MEDL_40243</name>
</gene>
<protein>
    <recommendedName>
        <fullName evidence="2">B box-type domain-containing protein</fullName>
    </recommendedName>
</protein>
<dbReference type="GO" id="GO:0005654">
    <property type="term" value="C:nucleoplasm"/>
    <property type="evidence" value="ECO:0007669"/>
    <property type="project" value="TreeGrafter"/>
</dbReference>
<dbReference type="Pfam" id="PF22586">
    <property type="entry name" value="ANCHR-like_BBOX"/>
    <property type="match status" value="1"/>
</dbReference>
<accession>A0A8S3T1K5</accession>
<feature type="domain" description="B box-type" evidence="2">
    <location>
        <begin position="27"/>
        <end position="77"/>
    </location>
</feature>
<dbReference type="PANTHER" id="PTHR25462:SF305">
    <property type="entry name" value="RING-TYPE DOMAIN-CONTAINING PROTEIN"/>
    <property type="match status" value="1"/>
</dbReference>
<keyword evidence="4" id="KW-1185">Reference proteome</keyword>
<keyword evidence="1" id="KW-0862">Zinc</keyword>
<reference evidence="3" key="1">
    <citation type="submission" date="2021-03" db="EMBL/GenBank/DDBJ databases">
        <authorList>
            <person name="Bekaert M."/>
        </authorList>
    </citation>
    <scope>NUCLEOTIDE SEQUENCE</scope>
</reference>
<dbReference type="AlphaFoldDB" id="A0A8S3T1K5"/>
<evidence type="ECO:0000313" key="3">
    <source>
        <dbReference type="EMBL" id="CAG2227212.1"/>
    </source>
</evidence>
<evidence type="ECO:0000313" key="4">
    <source>
        <dbReference type="Proteomes" id="UP000683360"/>
    </source>
</evidence>
<dbReference type="Proteomes" id="UP000683360">
    <property type="component" value="Unassembled WGS sequence"/>
</dbReference>
<dbReference type="PANTHER" id="PTHR25462">
    <property type="entry name" value="BONUS, ISOFORM C-RELATED"/>
    <property type="match status" value="1"/>
</dbReference>
<dbReference type="Gene3D" id="3.30.160.60">
    <property type="entry name" value="Classic Zinc Finger"/>
    <property type="match status" value="1"/>
</dbReference>
<dbReference type="GO" id="GO:0061630">
    <property type="term" value="F:ubiquitin protein ligase activity"/>
    <property type="evidence" value="ECO:0007669"/>
    <property type="project" value="TreeGrafter"/>
</dbReference>
<dbReference type="PROSITE" id="PS50119">
    <property type="entry name" value="ZF_BBOX"/>
    <property type="match status" value="1"/>
</dbReference>
<sequence length="356" mass="40727">MGKSKRVDLYSVYLYFRIYYRRMATNSTTNICSICDFRQVTNPSVIWCSECDEGLCKECTEHHSISKATRGHSTVSIDTYKKLPPSILAITKTCERHNEKFHIYCYKHDSPCCKKCIVETHNECKELFDIDDAVKDVKSSNAFLEVELTLAEISENLKRIRKDREENLTSIKETRDKVESAINMTKLKIVNNLDELQDKLLKELNKTEKSESKQIHKLLTSVQQAEKDVTVFQNNIASIKQHASDLQAFIALKQIDRDVDEKDKFVQTLVNSKDLNHTVLSWKISSDLKNVNTGITTFGKIVVESKSSGITIARRKNQQAQTMVNNPVSRPVNTSASDVLMNSKRIKIQHNDCKQS</sequence>
<dbReference type="InterPro" id="IPR000315">
    <property type="entry name" value="Znf_B-box"/>
</dbReference>
<dbReference type="OrthoDB" id="6079449at2759"/>
<dbReference type="EMBL" id="CAJPWZ010001955">
    <property type="protein sequence ID" value="CAG2227212.1"/>
    <property type="molecule type" value="Genomic_DNA"/>
</dbReference>
<dbReference type="CDD" id="cd19757">
    <property type="entry name" value="Bbox1"/>
    <property type="match status" value="1"/>
</dbReference>
<evidence type="ECO:0000256" key="1">
    <source>
        <dbReference type="PROSITE-ProRule" id="PRU00024"/>
    </source>
</evidence>
<evidence type="ECO:0000259" key="2">
    <source>
        <dbReference type="PROSITE" id="PS50119"/>
    </source>
</evidence>
<dbReference type="GO" id="GO:0008270">
    <property type="term" value="F:zinc ion binding"/>
    <property type="evidence" value="ECO:0007669"/>
    <property type="project" value="UniProtKB-KW"/>
</dbReference>